<sequence>MKSSTLRRNIAVAVALIFVSLAAIKAFGTHAPPRPFAVGHHTTFTSSALFYGSEVDDGGYDSSYHDPSKREERRKLRLERKSAKPKLEKQEILVLNSQEEYLEWLEKCASNDSLAVIKFHASWCKSCQAFSRKFQQLSSLSPSSISYASLEFSANPKLCRSLGVTHLPSVQIYKGSEGKVESFSCSPKRFDKVKVKINEWLDAAVFKVKAEPEI</sequence>
<feature type="domain" description="Thioredoxin" evidence="2">
    <location>
        <begin position="103"/>
        <end position="184"/>
    </location>
</feature>
<reference evidence="4" key="1">
    <citation type="journal article" date="2023" name="Commun. Biol.">
        <title>Genome analysis of Parmales, the sister group of diatoms, reveals the evolutionary specialization of diatoms from phago-mixotrophs to photoautotrophs.</title>
        <authorList>
            <person name="Ban H."/>
            <person name="Sato S."/>
            <person name="Yoshikawa S."/>
            <person name="Yamada K."/>
            <person name="Nakamura Y."/>
            <person name="Ichinomiya M."/>
            <person name="Sato N."/>
            <person name="Blanc-Mathieu R."/>
            <person name="Endo H."/>
            <person name="Kuwata A."/>
            <person name="Ogata H."/>
        </authorList>
    </citation>
    <scope>NUCLEOTIDE SEQUENCE [LARGE SCALE GENOMIC DNA]</scope>
    <source>
        <strain evidence="4">NIES 3699</strain>
    </source>
</reference>
<dbReference type="GO" id="GO:0045454">
    <property type="term" value="P:cell redox homeostasis"/>
    <property type="evidence" value="ECO:0007669"/>
    <property type="project" value="TreeGrafter"/>
</dbReference>
<dbReference type="SUPFAM" id="SSF52833">
    <property type="entry name" value="Thioredoxin-like"/>
    <property type="match status" value="1"/>
</dbReference>
<keyword evidence="4" id="KW-1185">Reference proteome</keyword>
<proteinExistence type="inferred from homology"/>
<name>A0A9W7F8Y0_9STRA</name>
<evidence type="ECO:0000313" key="4">
    <source>
        <dbReference type="Proteomes" id="UP001165160"/>
    </source>
</evidence>
<dbReference type="Proteomes" id="UP001165160">
    <property type="component" value="Unassembled WGS sequence"/>
</dbReference>
<dbReference type="InterPro" id="IPR036249">
    <property type="entry name" value="Thioredoxin-like_sf"/>
</dbReference>
<evidence type="ECO:0000313" key="3">
    <source>
        <dbReference type="EMBL" id="GMI05104.1"/>
    </source>
</evidence>
<comment type="similarity">
    <text evidence="1">Belongs to the thioredoxin family.</text>
</comment>
<comment type="caution">
    <text evidence="3">The sequence shown here is derived from an EMBL/GenBank/DDBJ whole genome shotgun (WGS) entry which is preliminary data.</text>
</comment>
<dbReference type="CDD" id="cd02947">
    <property type="entry name" value="TRX_family"/>
    <property type="match status" value="1"/>
</dbReference>
<dbReference type="Pfam" id="PF00085">
    <property type="entry name" value="Thioredoxin"/>
    <property type="match status" value="1"/>
</dbReference>
<organism evidence="3 4">
    <name type="scientific">Triparma verrucosa</name>
    <dbReference type="NCBI Taxonomy" id="1606542"/>
    <lineage>
        <taxon>Eukaryota</taxon>
        <taxon>Sar</taxon>
        <taxon>Stramenopiles</taxon>
        <taxon>Ochrophyta</taxon>
        <taxon>Bolidophyceae</taxon>
        <taxon>Parmales</taxon>
        <taxon>Triparmaceae</taxon>
        <taxon>Triparma</taxon>
    </lineage>
</organism>
<protein>
    <recommendedName>
        <fullName evidence="2">Thioredoxin domain-containing protein</fullName>
    </recommendedName>
</protein>
<dbReference type="PANTHER" id="PTHR43601">
    <property type="entry name" value="THIOREDOXIN, MITOCHONDRIAL"/>
    <property type="match status" value="1"/>
</dbReference>
<accession>A0A9W7F8Y0</accession>
<evidence type="ECO:0000256" key="1">
    <source>
        <dbReference type="ARBA" id="ARBA00008987"/>
    </source>
</evidence>
<dbReference type="InterPro" id="IPR013766">
    <property type="entry name" value="Thioredoxin_domain"/>
</dbReference>
<dbReference type="PANTHER" id="PTHR43601:SF32">
    <property type="entry name" value="THIOREDOXIN-LIKE 2-2, CHLOROPLASTIC"/>
    <property type="match status" value="1"/>
</dbReference>
<evidence type="ECO:0000259" key="2">
    <source>
        <dbReference type="Pfam" id="PF00085"/>
    </source>
</evidence>
<dbReference type="EMBL" id="BRXX01000326">
    <property type="protein sequence ID" value="GMI05104.1"/>
    <property type="molecule type" value="Genomic_DNA"/>
</dbReference>
<gene>
    <name evidence="3" type="ORF">TrVE_jg12250</name>
</gene>
<dbReference type="AlphaFoldDB" id="A0A9W7F8Y0"/>
<dbReference type="Gene3D" id="3.40.30.10">
    <property type="entry name" value="Glutaredoxin"/>
    <property type="match status" value="1"/>
</dbReference>